<keyword evidence="2" id="KW-1185">Reference proteome</keyword>
<reference evidence="1" key="1">
    <citation type="submission" date="2021-09" db="EMBL/GenBank/DDBJ databases">
        <authorList>
            <consortium name="AG Swart"/>
            <person name="Singh M."/>
            <person name="Singh A."/>
            <person name="Seah K."/>
            <person name="Emmerich C."/>
        </authorList>
    </citation>
    <scope>NUCLEOTIDE SEQUENCE</scope>
    <source>
        <strain evidence="1">ATCC30299</strain>
    </source>
</reference>
<organism evidence="1 2">
    <name type="scientific">Blepharisma stoltei</name>
    <dbReference type="NCBI Taxonomy" id="1481888"/>
    <lineage>
        <taxon>Eukaryota</taxon>
        <taxon>Sar</taxon>
        <taxon>Alveolata</taxon>
        <taxon>Ciliophora</taxon>
        <taxon>Postciliodesmatophora</taxon>
        <taxon>Heterotrichea</taxon>
        <taxon>Heterotrichida</taxon>
        <taxon>Blepharismidae</taxon>
        <taxon>Blepharisma</taxon>
    </lineage>
</organism>
<dbReference type="AlphaFoldDB" id="A0AAU9K7W5"/>
<gene>
    <name evidence="1" type="ORF">BSTOLATCC_MIC57850</name>
</gene>
<comment type="caution">
    <text evidence="1">The sequence shown here is derived from an EMBL/GenBank/DDBJ whole genome shotgun (WGS) entry which is preliminary data.</text>
</comment>
<name>A0AAU9K7W5_9CILI</name>
<dbReference type="EMBL" id="CAJZBQ010000056">
    <property type="protein sequence ID" value="CAG9333029.1"/>
    <property type="molecule type" value="Genomic_DNA"/>
</dbReference>
<evidence type="ECO:0000313" key="1">
    <source>
        <dbReference type="EMBL" id="CAG9333029.1"/>
    </source>
</evidence>
<proteinExistence type="predicted"/>
<dbReference type="Proteomes" id="UP001162131">
    <property type="component" value="Unassembled WGS sequence"/>
</dbReference>
<evidence type="ECO:0000313" key="2">
    <source>
        <dbReference type="Proteomes" id="UP001162131"/>
    </source>
</evidence>
<sequence>MKISTTPDPRLYTNFHARSQMLLNSSFILNHSSVYQSSISNSSLQSSNKFDLFHTKRRTPRFSRSNDPLSKPSSPLFTPKSKIKLEKIPQIQFPINEKIEIPKFQHTFYKKFIDMKSLGYKCNQCKKIQCKCEGKSRDEFVLETTKKIKLLIKKRNHIINEINDGFQFKHKKIVPRIGRSFTPKFRCKTSKDPSDLVEIARKLMKSDDDVEI</sequence>
<accession>A0AAU9K7W5</accession>
<protein>
    <submittedName>
        <fullName evidence="1">Uncharacterized protein</fullName>
    </submittedName>
</protein>